<evidence type="ECO:0000313" key="2">
    <source>
        <dbReference type="EMBL" id="CAK0786765.1"/>
    </source>
</evidence>
<reference evidence="2 3" key="1">
    <citation type="submission" date="2023-10" db="EMBL/GenBank/DDBJ databases">
        <authorList>
            <person name="Maclean D."/>
            <person name="Macfadyen A."/>
        </authorList>
    </citation>
    <scope>NUCLEOTIDE SEQUENCE [LARGE SCALE GENOMIC DNA]</scope>
</reference>
<gene>
    <name evidence="2" type="ORF">CVIRNUC_009979</name>
</gene>
<dbReference type="Gene3D" id="3.40.50.1110">
    <property type="entry name" value="SGNH hydrolase"/>
    <property type="match status" value="1"/>
</dbReference>
<accession>A0AAV1IKK9</accession>
<dbReference type="CDD" id="cd00229">
    <property type="entry name" value="SGNH_hydrolase"/>
    <property type="match status" value="1"/>
</dbReference>
<evidence type="ECO:0000256" key="1">
    <source>
        <dbReference type="SAM" id="SignalP"/>
    </source>
</evidence>
<evidence type="ECO:0000313" key="3">
    <source>
        <dbReference type="Proteomes" id="UP001314263"/>
    </source>
</evidence>
<dbReference type="EMBL" id="CAUYUE010000015">
    <property type="protein sequence ID" value="CAK0786765.1"/>
    <property type="molecule type" value="Genomic_DNA"/>
</dbReference>
<keyword evidence="1" id="KW-0732">Signal</keyword>
<protein>
    <recommendedName>
        <fullName evidence="4">SGNH hydrolase-type esterase domain-containing protein</fullName>
    </recommendedName>
</protein>
<dbReference type="AlphaFoldDB" id="A0AAV1IKK9"/>
<feature type="signal peptide" evidence="1">
    <location>
        <begin position="1"/>
        <end position="23"/>
    </location>
</feature>
<name>A0AAV1IKK9_9CHLO</name>
<keyword evidence="3" id="KW-1185">Reference proteome</keyword>
<sequence length="507" mass="56644">MAAAAHLPVLCTLFLAVIMLAAGIHEDDCLEYFAANSEYADLSKVPTYSRMIGYKRRSIAPGRNLHLDAAQHVFAQHLSLPEVVLERSVSNLGDSVRLRNFFHKLRAGQPVSVVAMGGSITCGGNTRSEDEQWSYGVFHWINSTFPHTNHTYLNSCKPATPSMVVGACLRDYIPDQVDLVLFEYTVNDDDWTTSGGLSGLPVMENEYRRGFERYLRKLLKLPQWPALLYLHVWQSAYMGPKFWTGGEMQIESILQYYSVPTVSARNALYELAARNATGFSEEEVHCGVHPNPLGHRYYADMMIATLQDHAYAAYAQAGEQDELPPMFTDLRNLPEPMLEENWEMESACLSGEPLRDAVVPKQSQGWEWVNEGKYGLHPKWGFRTMDPGTSITLQVDSMSGRLGDPKGEILMGLGYLGSYQHMGSFSVECRAGCTCEGISNHSASHKSPSSYQKMVYFAATQAKKCQLRISSLQYTESGEHKVKFDTLMVATGISSKWVGQMNSMFDA</sequence>
<dbReference type="InterPro" id="IPR036514">
    <property type="entry name" value="SGNH_hydro_sf"/>
</dbReference>
<feature type="chain" id="PRO_5043965194" description="SGNH hydrolase-type esterase domain-containing protein" evidence="1">
    <location>
        <begin position="24"/>
        <end position="507"/>
    </location>
</feature>
<dbReference type="PANTHER" id="PTHR34407:SF1">
    <property type="entry name" value="SGNH HYDROLASE-TYPE ESTERASE DOMAIN-CONTAINING PROTEIN"/>
    <property type="match status" value="1"/>
</dbReference>
<dbReference type="PANTHER" id="PTHR34407">
    <property type="entry name" value="EXPRESSED PROTEIN"/>
    <property type="match status" value="1"/>
</dbReference>
<evidence type="ECO:0008006" key="4">
    <source>
        <dbReference type="Google" id="ProtNLM"/>
    </source>
</evidence>
<comment type="caution">
    <text evidence="2">The sequence shown here is derived from an EMBL/GenBank/DDBJ whole genome shotgun (WGS) entry which is preliminary data.</text>
</comment>
<organism evidence="2 3">
    <name type="scientific">Coccomyxa viridis</name>
    <dbReference type="NCBI Taxonomy" id="1274662"/>
    <lineage>
        <taxon>Eukaryota</taxon>
        <taxon>Viridiplantae</taxon>
        <taxon>Chlorophyta</taxon>
        <taxon>core chlorophytes</taxon>
        <taxon>Trebouxiophyceae</taxon>
        <taxon>Trebouxiophyceae incertae sedis</taxon>
        <taxon>Coccomyxaceae</taxon>
        <taxon>Coccomyxa</taxon>
    </lineage>
</organism>
<dbReference type="SUPFAM" id="SSF52266">
    <property type="entry name" value="SGNH hydrolase"/>
    <property type="match status" value="1"/>
</dbReference>
<dbReference type="Proteomes" id="UP001314263">
    <property type="component" value="Unassembled WGS sequence"/>
</dbReference>
<proteinExistence type="predicted"/>